<evidence type="ECO:0000256" key="4">
    <source>
        <dbReference type="ARBA" id="ARBA00022833"/>
    </source>
</evidence>
<keyword evidence="2" id="KW-0677">Repeat</keyword>
<dbReference type="InterPro" id="IPR058939">
    <property type="entry name" value="Mtase_EDM2"/>
</dbReference>
<dbReference type="Proteomes" id="UP000027120">
    <property type="component" value="Unassembled WGS sequence"/>
</dbReference>
<protein>
    <recommendedName>
        <fullName evidence="6">Zinc finger PHD-type domain-containing protein</fullName>
    </recommendedName>
</protein>
<dbReference type="InterPro" id="IPR055197">
    <property type="entry name" value="PHDvar_NSD"/>
</dbReference>
<feature type="compositionally biased region" description="Basic and acidic residues" evidence="5">
    <location>
        <begin position="507"/>
        <end position="518"/>
    </location>
</feature>
<dbReference type="SUPFAM" id="SSF57903">
    <property type="entry name" value="FYVE/PHD zinc finger"/>
    <property type="match status" value="1"/>
</dbReference>
<dbReference type="Pfam" id="PF22908">
    <property type="entry name" value="PHD_NSD"/>
    <property type="match status" value="1"/>
</dbReference>
<feature type="domain" description="Zinc finger PHD-type" evidence="6">
    <location>
        <begin position="278"/>
        <end position="344"/>
    </location>
</feature>
<keyword evidence="4" id="KW-0862">Zinc</keyword>
<dbReference type="InterPro" id="IPR011011">
    <property type="entry name" value="Znf_FYVE_PHD"/>
</dbReference>
<reference evidence="7 8" key="1">
    <citation type="submission" date="2014-04" db="EMBL/GenBank/DDBJ databases">
        <authorList>
            <consortium name="International Citrus Genome Consortium"/>
            <person name="Gmitter F."/>
            <person name="Chen C."/>
            <person name="Farmerie W."/>
            <person name="Harkins T."/>
            <person name="Desany B."/>
            <person name="Mohiuddin M."/>
            <person name="Kodira C."/>
            <person name="Borodovsky M."/>
            <person name="Lomsadze A."/>
            <person name="Burns P."/>
            <person name="Jenkins J."/>
            <person name="Prochnik S."/>
            <person name="Shu S."/>
            <person name="Chapman J."/>
            <person name="Pitluck S."/>
            <person name="Schmutz J."/>
            <person name="Rokhsar D."/>
        </authorList>
    </citation>
    <scope>NUCLEOTIDE SEQUENCE</scope>
</reference>
<feature type="domain" description="Zinc finger PHD-type" evidence="6">
    <location>
        <begin position="218"/>
        <end position="273"/>
    </location>
</feature>
<dbReference type="PANTHER" id="PTHR46235">
    <property type="entry name" value="PHD FINGER-CONTAINING PROTEIN DDB_G0268158"/>
    <property type="match status" value="1"/>
</dbReference>
<dbReference type="AlphaFoldDB" id="A0A067ETG7"/>
<feature type="compositionally biased region" description="Basic and acidic residues" evidence="5">
    <location>
        <begin position="489"/>
        <end position="498"/>
    </location>
</feature>
<dbReference type="GO" id="GO:0008270">
    <property type="term" value="F:zinc ion binding"/>
    <property type="evidence" value="ECO:0007669"/>
    <property type="project" value="UniProtKB-KW"/>
</dbReference>
<keyword evidence="8" id="KW-1185">Reference proteome</keyword>
<evidence type="ECO:0000256" key="1">
    <source>
        <dbReference type="ARBA" id="ARBA00022723"/>
    </source>
</evidence>
<evidence type="ECO:0000313" key="8">
    <source>
        <dbReference type="Proteomes" id="UP000027120"/>
    </source>
</evidence>
<evidence type="ECO:0000256" key="2">
    <source>
        <dbReference type="ARBA" id="ARBA00022737"/>
    </source>
</evidence>
<dbReference type="GO" id="GO:0006338">
    <property type="term" value="P:chromatin remodeling"/>
    <property type="evidence" value="ECO:0007669"/>
    <property type="project" value="UniProtKB-ARBA"/>
</dbReference>
<keyword evidence="3" id="KW-0863">Zinc-finger</keyword>
<dbReference type="Pfam" id="PF26055">
    <property type="entry name" value="Mtase_EDM2"/>
    <property type="match status" value="1"/>
</dbReference>
<organism evidence="7 8">
    <name type="scientific">Citrus sinensis</name>
    <name type="common">Sweet orange</name>
    <name type="synonym">Citrus aurantium var. sinensis</name>
    <dbReference type="NCBI Taxonomy" id="2711"/>
    <lineage>
        <taxon>Eukaryota</taxon>
        <taxon>Viridiplantae</taxon>
        <taxon>Streptophyta</taxon>
        <taxon>Embryophyta</taxon>
        <taxon>Tracheophyta</taxon>
        <taxon>Spermatophyta</taxon>
        <taxon>Magnoliopsida</taxon>
        <taxon>eudicotyledons</taxon>
        <taxon>Gunneridae</taxon>
        <taxon>Pentapetalae</taxon>
        <taxon>rosids</taxon>
        <taxon>malvids</taxon>
        <taxon>Sapindales</taxon>
        <taxon>Rutaceae</taxon>
        <taxon>Aurantioideae</taxon>
        <taxon>Citrus</taxon>
    </lineage>
</organism>
<name>A0A067ETG7_CITSI</name>
<dbReference type="SMART" id="SM00249">
    <property type="entry name" value="PHD"/>
    <property type="match status" value="3"/>
</dbReference>
<feature type="domain" description="Zinc finger PHD-type" evidence="6">
    <location>
        <begin position="345"/>
        <end position="411"/>
    </location>
</feature>
<dbReference type="InterPro" id="IPR013083">
    <property type="entry name" value="Znf_RING/FYVE/PHD"/>
</dbReference>
<feature type="region of interest" description="Disordered" evidence="5">
    <location>
        <begin position="489"/>
        <end position="518"/>
    </location>
</feature>
<evidence type="ECO:0000256" key="5">
    <source>
        <dbReference type="SAM" id="MobiDB-lite"/>
    </source>
</evidence>
<evidence type="ECO:0000256" key="3">
    <source>
        <dbReference type="ARBA" id="ARBA00022771"/>
    </source>
</evidence>
<dbReference type="CDD" id="cd15566">
    <property type="entry name" value="PHD3_NSD"/>
    <property type="match status" value="1"/>
</dbReference>
<keyword evidence="1" id="KW-0479">Metal-binding</keyword>
<dbReference type="PANTHER" id="PTHR46235:SF13">
    <property type="entry name" value="EDM2-LIKE PROTEIN1"/>
    <property type="match status" value="1"/>
</dbReference>
<dbReference type="Pfam" id="PF23004">
    <property type="entry name" value="PHDvar_NSD"/>
    <property type="match status" value="1"/>
</dbReference>
<proteinExistence type="predicted"/>
<evidence type="ECO:0000313" key="7">
    <source>
        <dbReference type="EMBL" id="KDO58479.1"/>
    </source>
</evidence>
<dbReference type="InterPro" id="IPR001965">
    <property type="entry name" value="Znf_PHD"/>
</dbReference>
<dbReference type="STRING" id="2711.A0A067ETG7"/>
<gene>
    <name evidence="7" type="ORF">CISIN_1g002824mg</name>
</gene>
<dbReference type="EMBL" id="KK784949">
    <property type="protein sequence ID" value="KDO58479.1"/>
    <property type="molecule type" value="Genomic_DNA"/>
</dbReference>
<dbReference type="CDD" id="cd15565">
    <property type="entry name" value="PHD2_NSD"/>
    <property type="match status" value="1"/>
</dbReference>
<sequence>MGYSEEDDDTLTLYVSDYEFLDQNEESISFSVLPLQWDGCDIVGSSEMQVFLHGNIGDGPWNFNEQVIAWKFELSYAQPEIWVLSKQNNWIMLQSPKKSFKNIVRTILITVHWLYCVKQNPEASRKYIREQMLKVFCSYEVEPSENDLLDHMPISREAAERDKDLANSKFLLSFMANHPETNTFHEDVRTTEKPKVIVDWNEDEDSERVDKDENYFAVCAICDDGGDVTFCDGRCLRSFHATITAGKNALCQSLGYTQAQIDAVPNFLCQNCVYQEHQCFACGMLGSSDKSSSQEVFPCVSATCGQFYHPECVSKLLHPDNESLAEELRERIAAGESFTCPVHKCFVCQQSEDMNVEDLQLAICRRCPKAYHRKCLPTEITFSDADENNFQRAWVDLLPNNRILIYCLEHKIISELKTPARDHLKFPGVEGKRKKEDLELLLTEEKDVASKRNIVSESFVADKTVVKKLKLAEVYSGADVGMSNSEIKKRWPRQDVHSLKKPNITDTGRKSLKDIADKSKPSLRKDSTLLKSRSFVVKPGHRNIDGSKMKNSISDRRRMKKVNISQPSVDAEMEKELLALIKDSTSSFNEEEFMKSHIVPITHAHHSKHLLEKSITLGLVEGSVKAVRAALEMLDGGCDIEDAKAVCPPEILCQIFQWKRKLDVYLAPFLHGMRYTSFGRHFTKVEKLKEIVDRLHWYVRSGDTIVDFCCGANDFSCMMKVKLEQMGKSCSFRNYDLIQPKNDFSFEKRDWMTVRPEELPDGSQLIMGLNPPFGVKASLANKFISQALKFKPKLIVLIVPQETRRLDQKASYNLIWEDNEVLSGKSFYLPGSLDVHDNQLEQWNCKPPPLYLWSRADWTASHKKIALGRGHITVEE</sequence>
<accession>A0A067ETG7</accession>
<dbReference type="InterPro" id="IPR055198">
    <property type="entry name" value="NSD_PHD"/>
</dbReference>
<evidence type="ECO:0000259" key="6">
    <source>
        <dbReference type="SMART" id="SM00249"/>
    </source>
</evidence>
<dbReference type="Gene3D" id="3.30.40.10">
    <property type="entry name" value="Zinc/RING finger domain, C3HC4 (zinc finger)"/>
    <property type="match status" value="2"/>
</dbReference>